<gene>
    <name evidence="1" type="ORF">EDS130_LOCUS2339</name>
</gene>
<dbReference type="EMBL" id="CAJNOJ010000005">
    <property type="protein sequence ID" value="CAF0751992.1"/>
    <property type="molecule type" value="Genomic_DNA"/>
</dbReference>
<evidence type="ECO:0000313" key="2">
    <source>
        <dbReference type="Proteomes" id="UP000663852"/>
    </source>
</evidence>
<name>A0A813PF55_ADIRI</name>
<reference evidence="1" key="1">
    <citation type="submission" date="2021-02" db="EMBL/GenBank/DDBJ databases">
        <authorList>
            <person name="Nowell W R."/>
        </authorList>
    </citation>
    <scope>NUCLEOTIDE SEQUENCE</scope>
</reference>
<protein>
    <submittedName>
        <fullName evidence="1">Uncharacterized protein</fullName>
    </submittedName>
</protein>
<dbReference type="Proteomes" id="UP000663852">
    <property type="component" value="Unassembled WGS sequence"/>
</dbReference>
<proteinExistence type="predicted"/>
<accession>A0A813PF55</accession>
<evidence type="ECO:0000313" key="1">
    <source>
        <dbReference type="EMBL" id="CAF0751992.1"/>
    </source>
</evidence>
<organism evidence="1 2">
    <name type="scientific">Adineta ricciae</name>
    <name type="common">Rotifer</name>
    <dbReference type="NCBI Taxonomy" id="249248"/>
    <lineage>
        <taxon>Eukaryota</taxon>
        <taxon>Metazoa</taxon>
        <taxon>Spiralia</taxon>
        <taxon>Gnathifera</taxon>
        <taxon>Rotifera</taxon>
        <taxon>Eurotatoria</taxon>
        <taxon>Bdelloidea</taxon>
        <taxon>Adinetida</taxon>
        <taxon>Adinetidae</taxon>
        <taxon>Adineta</taxon>
    </lineage>
</organism>
<dbReference type="AlphaFoldDB" id="A0A813PF55"/>
<sequence length="70" mass="7839">MTSVTGKKKKIGLFLSFCFFSQFDSVSLRRFGNEDDEEEAEGLAHLFEIEGVKIASLTMIALVSTNIDIY</sequence>
<comment type="caution">
    <text evidence="1">The sequence shown here is derived from an EMBL/GenBank/DDBJ whole genome shotgun (WGS) entry which is preliminary data.</text>
</comment>